<dbReference type="AlphaFoldDB" id="A0A6S6S173"/>
<name>A0A6S6S173_9BACT</name>
<accession>A0A6S6S173</accession>
<reference evidence="4" key="1">
    <citation type="submission" date="2020-01" db="EMBL/GenBank/DDBJ databases">
        <authorList>
            <person name="Meier V. D."/>
            <person name="Meier V D."/>
        </authorList>
    </citation>
    <scope>NUCLEOTIDE SEQUENCE</scope>
    <source>
        <strain evidence="4">HLG_WM_MAG_12</strain>
    </source>
</reference>
<organism evidence="4">
    <name type="scientific">uncultured Campylobacterales bacterium</name>
    <dbReference type="NCBI Taxonomy" id="352960"/>
    <lineage>
        <taxon>Bacteria</taxon>
        <taxon>Pseudomonadati</taxon>
        <taxon>Campylobacterota</taxon>
        <taxon>Epsilonproteobacteria</taxon>
        <taxon>Campylobacterales</taxon>
        <taxon>environmental samples</taxon>
    </lineage>
</organism>
<feature type="domain" description="Histidine-specific methyltransferase SAM-dependent" evidence="3">
    <location>
        <begin position="20"/>
        <end position="317"/>
    </location>
</feature>
<dbReference type="InterPro" id="IPR019257">
    <property type="entry name" value="MeTrfase_dom"/>
</dbReference>
<dbReference type="EMBL" id="CACVAW010000010">
    <property type="protein sequence ID" value="CAA6803220.1"/>
    <property type="molecule type" value="Genomic_DNA"/>
</dbReference>
<evidence type="ECO:0000256" key="1">
    <source>
        <dbReference type="ARBA" id="ARBA00022603"/>
    </source>
</evidence>
<evidence type="ECO:0000256" key="2">
    <source>
        <dbReference type="ARBA" id="ARBA00022679"/>
    </source>
</evidence>
<dbReference type="Gene3D" id="3.40.50.150">
    <property type="entry name" value="Vaccinia Virus protein VP39"/>
    <property type="match status" value="1"/>
</dbReference>
<dbReference type="PANTHER" id="PTHR43397">
    <property type="entry name" value="ERGOTHIONEINE BIOSYNTHESIS PROTEIN 1"/>
    <property type="match status" value="1"/>
</dbReference>
<dbReference type="PIRSF" id="PIRSF018005">
    <property type="entry name" value="UCP018005"/>
    <property type="match status" value="1"/>
</dbReference>
<keyword evidence="2" id="KW-0808">Transferase</keyword>
<dbReference type="PANTHER" id="PTHR43397:SF1">
    <property type="entry name" value="ERGOTHIONEINE BIOSYNTHESIS PROTEIN 1"/>
    <property type="match status" value="1"/>
</dbReference>
<dbReference type="InterPro" id="IPR029063">
    <property type="entry name" value="SAM-dependent_MTases_sf"/>
</dbReference>
<evidence type="ECO:0000313" key="4">
    <source>
        <dbReference type="EMBL" id="CAA6803220.1"/>
    </source>
</evidence>
<dbReference type="GO" id="GO:0008168">
    <property type="term" value="F:methyltransferase activity"/>
    <property type="evidence" value="ECO:0007669"/>
    <property type="project" value="UniProtKB-KW"/>
</dbReference>
<evidence type="ECO:0000259" key="3">
    <source>
        <dbReference type="Pfam" id="PF10017"/>
    </source>
</evidence>
<gene>
    <name evidence="4" type="ORF">HELGO_WM2638</name>
</gene>
<dbReference type="GO" id="GO:0032259">
    <property type="term" value="P:methylation"/>
    <property type="evidence" value="ECO:0007669"/>
    <property type="project" value="UniProtKB-KW"/>
</dbReference>
<keyword evidence="1" id="KW-0489">Methyltransferase</keyword>
<protein>
    <recommendedName>
        <fullName evidence="3">Histidine-specific methyltransferase SAM-dependent domain-containing protein</fullName>
    </recommendedName>
</protein>
<dbReference type="Pfam" id="PF10017">
    <property type="entry name" value="Methyltransf_33"/>
    <property type="match status" value="1"/>
</dbReference>
<sequence length="319" mass="37256">MTASYNHYTTTKNFDTEYLKALQIRRIPPKYKFIGQKNAKAWIDTCLKSDYEYYSKPYKFLDSIKSDISKCISGDVNLIALGSPNLTKDKLLIEEFQKTKQVTYSLVDSSKELASYIIEDFANINIPKEVFISDITQNLDLISTQLRDNYHSKNLFTILTNTFGTYSQEIISKPIRDAMKRDDYLLIEVHITPDEPSPKYIQNVLNSYNNTFYNSHVMQVFSKCDITTDDGYMEVHYGEEKFFPDINVVSHYFKFTRSRIVKFMGEDIYFSKGERILAAYSNKYKLEVLRKVINTHGFSIKKEFIDKENGYSEILCQLN</sequence>
<dbReference type="InterPro" id="IPR017804">
    <property type="entry name" value="MeTrfase_EgtD-like"/>
</dbReference>
<dbReference type="InterPro" id="IPR051128">
    <property type="entry name" value="EgtD_Methyltrsf_superfamily"/>
</dbReference>
<proteinExistence type="predicted"/>